<reference evidence="1 2" key="1">
    <citation type="journal article" date="2019" name="Sci. Transl. Med.">
        <title>Quorum sensing between bacterial species on the skin protects against epidermal injury in atopic dermatitis.</title>
        <authorList>
            <person name="Williams M.R."/>
        </authorList>
    </citation>
    <scope>NUCLEOTIDE SEQUENCE [LARGE SCALE GENOMIC DNA]</scope>
    <source>
        <strain evidence="1 2">H8</strain>
    </source>
</reference>
<comment type="caution">
    <text evidence="1">The sequence shown here is derived from an EMBL/GenBank/DDBJ whole genome shotgun (WGS) entry which is preliminary data.</text>
</comment>
<dbReference type="RefSeq" id="WP_196211642.1">
    <property type="nucleotide sequence ID" value="NZ_SCHC01000343.1"/>
</dbReference>
<feature type="non-terminal residue" evidence="1">
    <location>
        <position position="44"/>
    </location>
</feature>
<dbReference type="Gene3D" id="3.40.50.300">
    <property type="entry name" value="P-loop containing nucleotide triphosphate hydrolases"/>
    <property type="match status" value="1"/>
</dbReference>
<name>A0A7Z8E1L7_STACP</name>
<dbReference type="GO" id="GO:0005524">
    <property type="term" value="F:ATP binding"/>
    <property type="evidence" value="ECO:0007669"/>
    <property type="project" value="InterPro"/>
</dbReference>
<evidence type="ECO:0000313" key="1">
    <source>
        <dbReference type="EMBL" id="TBW72715.1"/>
    </source>
</evidence>
<dbReference type="EMBL" id="SCHC01000343">
    <property type="protein sequence ID" value="TBW72715.1"/>
    <property type="molecule type" value="Genomic_DNA"/>
</dbReference>
<dbReference type="Proteomes" id="UP000291949">
    <property type="component" value="Unassembled WGS sequence"/>
</dbReference>
<dbReference type="GO" id="GO:0006355">
    <property type="term" value="P:regulation of DNA-templated transcription"/>
    <property type="evidence" value="ECO:0007669"/>
    <property type="project" value="InterPro"/>
</dbReference>
<gene>
    <name evidence="1" type="ORF">EQ811_14330</name>
</gene>
<organism evidence="1 2">
    <name type="scientific">Staphylococcus capitis</name>
    <dbReference type="NCBI Taxonomy" id="29388"/>
    <lineage>
        <taxon>Bacteria</taxon>
        <taxon>Bacillati</taxon>
        <taxon>Bacillota</taxon>
        <taxon>Bacilli</taxon>
        <taxon>Bacillales</taxon>
        <taxon>Staphylococcaceae</taxon>
        <taxon>Staphylococcus</taxon>
    </lineage>
</organism>
<proteinExistence type="predicted"/>
<accession>A0A7Z8E1L7</accession>
<evidence type="ECO:0000313" key="2">
    <source>
        <dbReference type="Proteomes" id="UP000291949"/>
    </source>
</evidence>
<dbReference type="SUPFAM" id="SSF52540">
    <property type="entry name" value="P-loop containing nucleoside triphosphate hydrolases"/>
    <property type="match status" value="1"/>
</dbReference>
<dbReference type="InterPro" id="IPR027417">
    <property type="entry name" value="P-loop_NTPase"/>
</dbReference>
<sequence>MVQTVYKNSDQTVFEDAKALFQLNKNILLKGPTGSGKTKLAETL</sequence>
<protein>
    <submittedName>
        <fullName evidence="1">Uncharacterized protein</fullName>
    </submittedName>
</protein>
<dbReference type="AlphaFoldDB" id="A0A7Z8E1L7"/>